<organism evidence="1 2">
    <name type="scientific">Bacillus mycoides</name>
    <dbReference type="NCBI Taxonomy" id="1405"/>
    <lineage>
        <taxon>Bacteria</taxon>
        <taxon>Bacillati</taxon>
        <taxon>Bacillota</taxon>
        <taxon>Bacilli</taxon>
        <taxon>Bacillales</taxon>
        <taxon>Bacillaceae</taxon>
        <taxon>Bacillus</taxon>
        <taxon>Bacillus cereus group</taxon>
    </lineage>
</organism>
<accession>A0A1E8B7I5</accession>
<evidence type="ECO:0008006" key="3">
    <source>
        <dbReference type="Google" id="ProtNLM"/>
    </source>
</evidence>
<gene>
    <name evidence="1" type="ORF">BWGOE8_25180</name>
</gene>
<evidence type="ECO:0000313" key="1">
    <source>
        <dbReference type="EMBL" id="OFD79260.1"/>
    </source>
</evidence>
<dbReference type="Gene3D" id="2.130.10.10">
    <property type="entry name" value="YVTN repeat-like/Quinoprotein amine dehydrogenase"/>
    <property type="match status" value="1"/>
</dbReference>
<dbReference type="InterPro" id="IPR015943">
    <property type="entry name" value="WD40/YVTN_repeat-like_dom_sf"/>
</dbReference>
<evidence type="ECO:0000313" key="2">
    <source>
        <dbReference type="Proteomes" id="UP000175706"/>
    </source>
</evidence>
<comment type="caution">
    <text evidence="1">The sequence shown here is derived from an EMBL/GenBank/DDBJ whole genome shotgun (WGS) entry which is preliminary data.</text>
</comment>
<dbReference type="AlphaFoldDB" id="A0A1E8B7I5"/>
<dbReference type="Proteomes" id="UP000175706">
    <property type="component" value="Unassembled WGS sequence"/>
</dbReference>
<name>A0A1E8B7I5_BACMY</name>
<sequence length="41" mass="4631">MRITIQEYVVNEIDSGPYGITVGIDGALWFTEQKGIMFPLK</sequence>
<protein>
    <recommendedName>
        <fullName evidence="3">Virginiamycin B lyase</fullName>
    </recommendedName>
</protein>
<dbReference type="EMBL" id="LXLT01000029">
    <property type="protein sequence ID" value="OFD79260.1"/>
    <property type="molecule type" value="Genomic_DNA"/>
</dbReference>
<reference evidence="1 2" key="1">
    <citation type="submission" date="2016-05" db="EMBL/GenBank/DDBJ databases">
        <title>Bacillus thuringiensis and Bacillus weihenstephanensis as novel biocontrol agents of wilt causing Verticillium species.</title>
        <authorList>
            <person name="Hollensteiner J."/>
            <person name="Wemheuer F."/>
            <person name="Harting R."/>
            <person name="Kolarzyk A."/>
            <person name="Diaz-Valerio S."/>
            <person name="Poehlein A."/>
            <person name="Brzuszkiewicz E."/>
            <person name="Nesemann K."/>
            <person name="Braus-Stromeyer S."/>
            <person name="Braus G."/>
            <person name="Daniel R."/>
            <person name="Liesegang H."/>
        </authorList>
    </citation>
    <scope>NUCLEOTIDE SEQUENCE [LARGE SCALE GENOMIC DNA]</scope>
    <source>
        <strain evidence="1 2">GOE8</strain>
    </source>
</reference>
<proteinExistence type="predicted"/>